<feature type="chain" id="PRO_5046748738" evidence="1">
    <location>
        <begin position="20"/>
        <end position="623"/>
    </location>
</feature>
<evidence type="ECO:0000313" key="4">
    <source>
        <dbReference type="EMBL" id="MEJ8821822.1"/>
    </source>
</evidence>
<evidence type="ECO:0000256" key="1">
    <source>
        <dbReference type="SAM" id="SignalP"/>
    </source>
</evidence>
<dbReference type="EMBL" id="JBBKZV010000003">
    <property type="protein sequence ID" value="MEJ8821822.1"/>
    <property type="molecule type" value="Genomic_DNA"/>
</dbReference>
<reference evidence="4 5" key="1">
    <citation type="submission" date="2024-03" db="EMBL/GenBank/DDBJ databases">
        <title>Novel species of the genus Variovorax.</title>
        <authorList>
            <person name="Liu Q."/>
            <person name="Xin Y.-H."/>
        </authorList>
    </citation>
    <scope>NUCLEOTIDE SEQUENCE [LARGE SCALE GENOMIC DNA]</scope>
    <source>
        <strain evidence="4 5">KACC 18501</strain>
    </source>
</reference>
<comment type="caution">
    <text evidence="4">The sequence shown here is derived from an EMBL/GenBank/DDBJ whole genome shotgun (WGS) entry which is preliminary data.</text>
</comment>
<name>A0ABU8VVU1_9BURK</name>
<dbReference type="Pfam" id="PF01841">
    <property type="entry name" value="Transglut_core"/>
    <property type="match status" value="1"/>
</dbReference>
<dbReference type="RefSeq" id="WP_340362875.1">
    <property type="nucleotide sequence ID" value="NZ_JBBKZV010000003.1"/>
</dbReference>
<feature type="domain" description="DUF3857" evidence="3">
    <location>
        <begin position="50"/>
        <end position="216"/>
    </location>
</feature>
<protein>
    <submittedName>
        <fullName evidence="4">DUF3857 domain-containing protein</fullName>
    </submittedName>
</protein>
<feature type="domain" description="Transglutaminase-like" evidence="2">
    <location>
        <begin position="263"/>
        <end position="336"/>
    </location>
</feature>
<dbReference type="InterPro" id="IPR024618">
    <property type="entry name" value="DUF3857"/>
</dbReference>
<keyword evidence="5" id="KW-1185">Reference proteome</keyword>
<evidence type="ECO:0000313" key="5">
    <source>
        <dbReference type="Proteomes" id="UP001363010"/>
    </source>
</evidence>
<evidence type="ECO:0000259" key="3">
    <source>
        <dbReference type="Pfam" id="PF12969"/>
    </source>
</evidence>
<gene>
    <name evidence="4" type="ORF">WKW80_07205</name>
</gene>
<organism evidence="4 5">
    <name type="scientific">Variovorax humicola</name>
    <dbReference type="NCBI Taxonomy" id="1769758"/>
    <lineage>
        <taxon>Bacteria</taxon>
        <taxon>Pseudomonadati</taxon>
        <taxon>Pseudomonadota</taxon>
        <taxon>Betaproteobacteria</taxon>
        <taxon>Burkholderiales</taxon>
        <taxon>Comamonadaceae</taxon>
        <taxon>Variovorax</taxon>
    </lineage>
</organism>
<dbReference type="InterPro" id="IPR002931">
    <property type="entry name" value="Transglutaminase-like"/>
</dbReference>
<keyword evidence="1" id="KW-0732">Signal</keyword>
<dbReference type="Gene3D" id="3.10.620.30">
    <property type="match status" value="1"/>
</dbReference>
<sequence length="623" mass="67312">MLRLWFVLFLLVGSHHAAAQSGPPAPAPEKGFAPGIAYERRHVDYTVERDGRFVKETDSIRLVLNEAGVREVAQISLPYSASLQTIEILLARLTTPGGKEIDVPPSAIFEQEPYASQAAPMFSDQKVKTIVFPQVTPGARIHLKTRHTQRVPILPGQFSASEFISPHASRRDFVFTVTVPKDMPLDVQTVDLSHSQEILADGRVRHTFRGDNAQAVAPEAGSVARSDYSPRMVVSTLPGGADLASAYRQLVGDVTVPTEQVTALAEQVTRGIADPGLQAKALYDWVRLNIRYVSVVLERGGFVPRPLDSILSNGYGDCKDQAILLVALLRAKGIDSTPVLIGAGNAFWMPRAGALQAFNHMITYVPRLDLYLDSTSRYAPFGTLPDADGGKQVLHVNTGLWARTPLAAGGVTAATQVIDVADDGSAAIKLSIRAAGAGAGAVRSTFSALQSVPDDQVVRSMQAEFGVSGKGVLRRPDLRGDSAEAEFGLDFEASNFVDLPGPGVLHVPAAGSNVLASWVGLLKTERRYPTGCPNGELSEALELRLPRVVRLQRDPAPEHHTLSLSGSRIDYRQTVRREGEILKLSRTLTMVATQAVCTTVDVNAQKAFAQKVERSLRAQLLYE</sequence>
<dbReference type="InterPro" id="IPR038765">
    <property type="entry name" value="Papain-like_cys_pep_sf"/>
</dbReference>
<dbReference type="SUPFAM" id="SSF54001">
    <property type="entry name" value="Cysteine proteinases"/>
    <property type="match status" value="1"/>
</dbReference>
<evidence type="ECO:0000259" key="2">
    <source>
        <dbReference type="Pfam" id="PF01841"/>
    </source>
</evidence>
<dbReference type="Gene3D" id="2.60.40.3140">
    <property type="match status" value="1"/>
</dbReference>
<proteinExistence type="predicted"/>
<dbReference type="Proteomes" id="UP001363010">
    <property type="component" value="Unassembled WGS sequence"/>
</dbReference>
<accession>A0ABU8VVU1</accession>
<feature type="signal peptide" evidence="1">
    <location>
        <begin position="1"/>
        <end position="19"/>
    </location>
</feature>
<dbReference type="Pfam" id="PF12969">
    <property type="entry name" value="DUF3857"/>
    <property type="match status" value="1"/>
</dbReference>